<dbReference type="Proteomes" id="UP000249547">
    <property type="component" value="Unassembled WGS sequence"/>
</dbReference>
<protein>
    <recommendedName>
        <fullName evidence="4">Outer membrane protein with beta-barrel domain</fullName>
    </recommendedName>
</protein>
<organism evidence="2 3">
    <name type="scientific">Chitinophaga skermanii</name>
    <dbReference type="NCBI Taxonomy" id="331697"/>
    <lineage>
        <taxon>Bacteria</taxon>
        <taxon>Pseudomonadati</taxon>
        <taxon>Bacteroidota</taxon>
        <taxon>Chitinophagia</taxon>
        <taxon>Chitinophagales</taxon>
        <taxon>Chitinophagaceae</taxon>
        <taxon>Chitinophaga</taxon>
    </lineage>
</organism>
<accession>A0A327QJL3</accession>
<evidence type="ECO:0008006" key="4">
    <source>
        <dbReference type="Google" id="ProtNLM"/>
    </source>
</evidence>
<evidence type="ECO:0000313" key="3">
    <source>
        <dbReference type="Proteomes" id="UP000249547"/>
    </source>
</evidence>
<evidence type="ECO:0000256" key="1">
    <source>
        <dbReference type="SAM" id="SignalP"/>
    </source>
</evidence>
<feature type="signal peptide" evidence="1">
    <location>
        <begin position="1"/>
        <end position="21"/>
    </location>
</feature>
<feature type="chain" id="PRO_5016448128" description="Outer membrane protein with beta-barrel domain" evidence="1">
    <location>
        <begin position="22"/>
        <end position="414"/>
    </location>
</feature>
<keyword evidence="1" id="KW-0732">Signal</keyword>
<dbReference type="RefSeq" id="WP_111598482.1">
    <property type="nucleotide sequence ID" value="NZ_QLLL01000005.1"/>
</dbReference>
<gene>
    <name evidence="2" type="ORF">LX64_03063</name>
</gene>
<dbReference type="EMBL" id="QLLL01000005">
    <property type="protein sequence ID" value="RAJ04185.1"/>
    <property type="molecule type" value="Genomic_DNA"/>
</dbReference>
<dbReference type="OrthoDB" id="677565at2"/>
<proteinExistence type="predicted"/>
<comment type="caution">
    <text evidence="2">The sequence shown here is derived from an EMBL/GenBank/DDBJ whole genome shotgun (WGS) entry which is preliminary data.</text>
</comment>
<name>A0A327QJL3_9BACT</name>
<dbReference type="AlphaFoldDB" id="A0A327QJL3"/>
<evidence type="ECO:0000313" key="2">
    <source>
        <dbReference type="EMBL" id="RAJ04185.1"/>
    </source>
</evidence>
<reference evidence="2 3" key="1">
    <citation type="submission" date="2018-06" db="EMBL/GenBank/DDBJ databases">
        <title>Genomic Encyclopedia of Archaeal and Bacterial Type Strains, Phase II (KMG-II): from individual species to whole genera.</title>
        <authorList>
            <person name="Goeker M."/>
        </authorList>
    </citation>
    <scope>NUCLEOTIDE SEQUENCE [LARGE SCALE GENOMIC DNA]</scope>
    <source>
        <strain evidence="2 3">DSM 23857</strain>
    </source>
</reference>
<sequence>MRYVKVGLLAIATIFASRATAQQFEQGVIIRAVGDSVKGFLETRTKDRTPQSIRFKTTATGTIETYTPDQIQGFKYNNGNVYTSQQLSLDLTTHNITALEKMGENERNIQQKKFFIEQVLKGKMSLYKMVYDNSLEYYILEDENGQFTPLNNTVMYNHKQDAIQTLPYYQTTLLEKMGNCVDVNKINTIQYKETALINVVKKYQACKYGTATVQDIQDTRVKSGPLQFGVLAGYGSASFKYDLFDGKADSKNSGTPLVGAFMNIPLSRQYMKMSIVVEGLYRQVSTEGTKTDMYSEVRDFKAGFSYAQLNALFRYMFPSKSSIKPLLFAGFGNSFVISTKENEYKRRVALNDNRDAGTMFTGVRNYEQSFIVGAGIMVKKFGVDVRYEGGNGFSSLNGTQVGRKQVSGVVKYNF</sequence>
<keyword evidence="3" id="KW-1185">Reference proteome</keyword>